<evidence type="ECO:0000259" key="7">
    <source>
        <dbReference type="PROSITE" id="PS50109"/>
    </source>
</evidence>
<dbReference type="SUPFAM" id="SSF52172">
    <property type="entry name" value="CheY-like"/>
    <property type="match status" value="1"/>
</dbReference>
<dbReference type="SMART" id="SM00387">
    <property type="entry name" value="HATPase_c"/>
    <property type="match status" value="1"/>
</dbReference>
<reference evidence="9 10" key="1">
    <citation type="submission" date="2019-10" db="EMBL/GenBank/DDBJ databases">
        <title>Paraburkholderia sp. isolated from nodules of Mimosa pudica from Brazilian Atlantic Forest soils.</title>
        <authorList>
            <person name="Paulitsch F."/>
            <person name="Hungria M."/>
            <person name="Dall'Agnol R."/>
        </authorList>
    </citation>
    <scope>NUCLEOTIDE SEQUENCE [LARGE SCALE GENOMIC DNA]</scope>
    <source>
        <strain evidence="9 10">CNPSo 3157</strain>
    </source>
</reference>
<feature type="domain" description="Histidine kinase" evidence="7">
    <location>
        <begin position="208"/>
        <end position="425"/>
    </location>
</feature>
<dbReference type="InterPro" id="IPR003018">
    <property type="entry name" value="GAF"/>
</dbReference>
<proteinExistence type="predicted"/>
<dbReference type="InterPro" id="IPR036097">
    <property type="entry name" value="HisK_dim/P_sf"/>
</dbReference>
<dbReference type="AlphaFoldDB" id="A0A7X1NID7"/>
<evidence type="ECO:0000256" key="5">
    <source>
        <dbReference type="ARBA" id="ARBA00022777"/>
    </source>
</evidence>
<dbReference type="SMART" id="SM00388">
    <property type="entry name" value="HisKA"/>
    <property type="match status" value="1"/>
</dbReference>
<dbReference type="Gene3D" id="1.10.287.130">
    <property type="match status" value="1"/>
</dbReference>
<dbReference type="InterPro" id="IPR003661">
    <property type="entry name" value="HisK_dim/P_dom"/>
</dbReference>
<evidence type="ECO:0000259" key="8">
    <source>
        <dbReference type="PROSITE" id="PS50110"/>
    </source>
</evidence>
<dbReference type="CDD" id="cd00082">
    <property type="entry name" value="HisKA"/>
    <property type="match status" value="1"/>
</dbReference>
<dbReference type="SMART" id="SM00065">
    <property type="entry name" value="GAF"/>
    <property type="match status" value="1"/>
</dbReference>
<evidence type="ECO:0000256" key="6">
    <source>
        <dbReference type="PROSITE-ProRule" id="PRU00169"/>
    </source>
</evidence>
<dbReference type="CDD" id="cd17580">
    <property type="entry name" value="REC_2_DhkD-like"/>
    <property type="match status" value="1"/>
</dbReference>
<dbReference type="PRINTS" id="PR00344">
    <property type="entry name" value="BCTRLSENSOR"/>
</dbReference>
<dbReference type="PROSITE" id="PS50110">
    <property type="entry name" value="RESPONSE_REGULATORY"/>
    <property type="match status" value="1"/>
</dbReference>
<evidence type="ECO:0000256" key="1">
    <source>
        <dbReference type="ARBA" id="ARBA00000085"/>
    </source>
</evidence>
<keyword evidence="3 6" id="KW-0597">Phosphoprotein</keyword>
<dbReference type="Gene3D" id="3.30.450.40">
    <property type="match status" value="1"/>
</dbReference>
<protein>
    <recommendedName>
        <fullName evidence="2">histidine kinase</fullName>
        <ecNumber evidence="2">2.7.13.3</ecNumber>
    </recommendedName>
</protein>
<dbReference type="Pfam" id="PF02518">
    <property type="entry name" value="HATPase_c"/>
    <property type="match status" value="1"/>
</dbReference>
<evidence type="ECO:0000256" key="3">
    <source>
        <dbReference type="ARBA" id="ARBA00022553"/>
    </source>
</evidence>
<evidence type="ECO:0000313" key="9">
    <source>
        <dbReference type="EMBL" id="MPW22494.1"/>
    </source>
</evidence>
<evidence type="ECO:0000313" key="10">
    <source>
        <dbReference type="Proteomes" id="UP000484381"/>
    </source>
</evidence>
<dbReference type="Pfam" id="PF00072">
    <property type="entry name" value="Response_reg"/>
    <property type="match status" value="1"/>
</dbReference>
<dbReference type="SMART" id="SM00448">
    <property type="entry name" value="REC"/>
    <property type="match status" value="1"/>
</dbReference>
<gene>
    <name evidence="9" type="ORF">GCT13_38165</name>
</gene>
<dbReference type="PANTHER" id="PTHR43547:SF2">
    <property type="entry name" value="HYBRID SIGNAL TRANSDUCTION HISTIDINE KINASE C"/>
    <property type="match status" value="1"/>
</dbReference>
<dbReference type="InterPro" id="IPR001789">
    <property type="entry name" value="Sig_transdc_resp-reg_receiver"/>
</dbReference>
<sequence>MATRHVICGSVIGTHYGTRVTVMEAIYPANERERLRRLHSFGILDTPAESSFDAITRLAAMSLRTPIALINFIDETRQWCKSAWGMQPRPVSRRESLCAHTLVAGDMLVIPNATQDERFRDHPQVVGEPRVVFYAGAVLETSDGVGLGTLCAIDHKPHDITDDEEAALRTLANCAVICLEGRLASKRLSEAQGRLEAARRNRDEFLAMLAHELRAPLAPIHTAVEVLARAEATEPQRSWAQQILRRHVRYMSQIVDDLLSTSLVSRGALALSLEPVRLRDLVDRAIELSEAAMDKGAHILTVDVDETLYADADTTQCPLIIAHLLKNAATYTPAGGRIDVSVEAGETEVALRVQDSGIGLAAADLEEIFELFRQTERSLARSPGGMGLGLTLARRLAELHGGTLVAHSQGLGCGSEFTLTLRRAAPASAPVIRDGEDASTAAPAMSILVVDDNRDTADAIALYFELSGHETRVAYRAAEALDIVANWTPDVVLSDIGLPDMDGYELVRTLRKLEHLRATTFVAITGYADDSTAAVEAGFDAHMPKPADARRLEQFLIRRRARNGRSP</sequence>
<dbReference type="InterPro" id="IPR011006">
    <property type="entry name" value="CheY-like_superfamily"/>
</dbReference>
<accession>A0A7X1NID7</accession>
<dbReference type="InterPro" id="IPR005467">
    <property type="entry name" value="His_kinase_dom"/>
</dbReference>
<dbReference type="SUPFAM" id="SSF55874">
    <property type="entry name" value="ATPase domain of HSP90 chaperone/DNA topoisomerase II/histidine kinase"/>
    <property type="match status" value="1"/>
</dbReference>
<dbReference type="Proteomes" id="UP000484381">
    <property type="component" value="Unassembled WGS sequence"/>
</dbReference>
<dbReference type="CDD" id="cd00075">
    <property type="entry name" value="HATPase"/>
    <property type="match status" value="1"/>
</dbReference>
<dbReference type="Gene3D" id="3.40.50.2300">
    <property type="match status" value="1"/>
</dbReference>
<dbReference type="InterPro" id="IPR004358">
    <property type="entry name" value="Sig_transdc_His_kin-like_C"/>
</dbReference>
<organism evidence="9 10">
    <name type="scientific">Paraburkholderia franconis</name>
    <dbReference type="NCBI Taxonomy" id="2654983"/>
    <lineage>
        <taxon>Bacteria</taxon>
        <taxon>Pseudomonadati</taxon>
        <taxon>Pseudomonadota</taxon>
        <taxon>Betaproteobacteria</taxon>
        <taxon>Burkholderiales</taxon>
        <taxon>Burkholderiaceae</taxon>
        <taxon>Paraburkholderia</taxon>
    </lineage>
</organism>
<evidence type="ECO:0000256" key="2">
    <source>
        <dbReference type="ARBA" id="ARBA00012438"/>
    </source>
</evidence>
<dbReference type="SUPFAM" id="SSF55781">
    <property type="entry name" value="GAF domain-like"/>
    <property type="match status" value="1"/>
</dbReference>
<dbReference type="Pfam" id="PF00512">
    <property type="entry name" value="HisKA"/>
    <property type="match status" value="1"/>
</dbReference>
<dbReference type="InterPro" id="IPR003594">
    <property type="entry name" value="HATPase_dom"/>
</dbReference>
<dbReference type="InterPro" id="IPR036890">
    <property type="entry name" value="HATPase_C_sf"/>
</dbReference>
<dbReference type="EC" id="2.7.13.3" evidence="2"/>
<keyword evidence="10" id="KW-1185">Reference proteome</keyword>
<dbReference type="GO" id="GO:0000155">
    <property type="term" value="F:phosphorelay sensor kinase activity"/>
    <property type="evidence" value="ECO:0007669"/>
    <property type="project" value="InterPro"/>
</dbReference>
<dbReference type="Gene3D" id="3.30.565.10">
    <property type="entry name" value="Histidine kinase-like ATPase, C-terminal domain"/>
    <property type="match status" value="1"/>
</dbReference>
<name>A0A7X1NID7_9BURK</name>
<dbReference type="EMBL" id="WHNP01000068">
    <property type="protein sequence ID" value="MPW22494.1"/>
    <property type="molecule type" value="Genomic_DNA"/>
</dbReference>
<feature type="modified residue" description="4-aspartylphosphate" evidence="6">
    <location>
        <position position="495"/>
    </location>
</feature>
<feature type="domain" description="Response regulatory" evidence="8">
    <location>
        <begin position="446"/>
        <end position="560"/>
    </location>
</feature>
<keyword evidence="5" id="KW-0418">Kinase</keyword>
<dbReference type="SUPFAM" id="SSF47384">
    <property type="entry name" value="Homodimeric domain of signal transducing histidine kinase"/>
    <property type="match status" value="1"/>
</dbReference>
<comment type="catalytic activity">
    <reaction evidence="1">
        <text>ATP + protein L-histidine = ADP + protein N-phospho-L-histidine.</text>
        <dbReference type="EC" id="2.7.13.3"/>
    </reaction>
</comment>
<comment type="caution">
    <text evidence="9">The sequence shown here is derived from an EMBL/GenBank/DDBJ whole genome shotgun (WGS) entry which is preliminary data.</text>
</comment>
<dbReference type="PANTHER" id="PTHR43547">
    <property type="entry name" value="TWO-COMPONENT HISTIDINE KINASE"/>
    <property type="match status" value="1"/>
</dbReference>
<keyword evidence="4" id="KW-0808">Transferase</keyword>
<dbReference type="InterPro" id="IPR029016">
    <property type="entry name" value="GAF-like_dom_sf"/>
</dbReference>
<evidence type="ECO:0000256" key="4">
    <source>
        <dbReference type="ARBA" id="ARBA00022679"/>
    </source>
</evidence>
<dbReference type="PROSITE" id="PS50109">
    <property type="entry name" value="HIS_KIN"/>
    <property type="match status" value="1"/>
</dbReference>